<dbReference type="EMBL" id="OZ019895">
    <property type="protein sequence ID" value="CAK9220150.1"/>
    <property type="molecule type" value="Genomic_DNA"/>
</dbReference>
<dbReference type="InterPro" id="IPR011989">
    <property type="entry name" value="ARM-like"/>
</dbReference>
<reference evidence="5" key="1">
    <citation type="submission" date="2024-02" db="EMBL/GenBank/DDBJ databases">
        <authorList>
            <consortium name="ELIXIR-Norway"/>
            <consortium name="Elixir Norway"/>
        </authorList>
    </citation>
    <scope>NUCLEOTIDE SEQUENCE</scope>
</reference>
<comment type="catalytic activity">
    <reaction evidence="1">
        <text>S-ubiquitinyl-[E2 ubiquitin-conjugating enzyme]-L-cysteine + [acceptor protein]-L-lysine = [E2 ubiquitin-conjugating enzyme]-L-cysteine + N(6)-ubiquitinyl-[acceptor protein]-L-lysine.</text>
        <dbReference type="EC" id="2.3.2.27"/>
    </reaction>
</comment>
<protein>
    <recommendedName>
        <fullName evidence="3">RING-type E3 ubiquitin transferase</fullName>
        <ecNumber evidence="3">2.3.2.27</ecNumber>
    </recommendedName>
</protein>
<dbReference type="InterPro" id="IPR016024">
    <property type="entry name" value="ARM-type_fold"/>
</dbReference>
<sequence>MRMQEWDARGIGSGDLLIDKLSRLEPLYEAFVCPLTKQVMRDPVTLESGQTYERVAIERWLEECRENGREPVCPITSQQVTAPPKPSIALRNTIEEWTARNDLAHIDIATNLLSADSSESDVLYGLKDLQQLCRKNKSNKYRIRNAGLLPLIVERLKNVADVRIRALRTLHILAEDDDDNKVALADTDLMRSVVKCLSRKLSVEREEAVALLYELSKSPLLCELIGAANGAILILVGMTSSSSENVRAAELANQTLSNLEGCDNNVREMAQNGRLQPLLTRLVEGPEEVRVEMAEDLASITLTTEAKARAAEATASVLVEMLGSSSPPERASALKALCSLSSLDSNGDLLIEAGVLPLLMRDLFVVGTNTLPMKLKETSAATLANVVCSSALWENIPIDADSNTLTSEVTVHNFLHLISNTGPAIESKLLQILVGLTSKPQTVNKVVSHIKSAGATVSLIQFLEAPQNDLRVMALKLLHVLSSHMGQELADGLRLTTRQLGTLVRLLGESSVTEEQAYAAGLLANLPMQDHYLTRALLSEGALPILVGRIEEVKRGVVHIGAGRNIGPFQKGLVCILSRFTYMLDDDDIVDQARELDFTALFTSLLRLSNLEEVQQFSAQALENLSVKSKELSRLPDMRMNNNSLFGCFTCGKEPPPPTGLCLVHGGLCSARDTFCLVEAQAIGPLVACLDHRNTSVVEAAMGALSTLLMDTTDVERGGQVCVLHQNDAIQSILVIMQEHRTEVLRQQAVWMVERILRDPDLARSIAMDASVHTALVDAFRYGNNNAKQLAERALKVLNRIPTFSGVFTKIR</sequence>
<dbReference type="InterPro" id="IPR013083">
    <property type="entry name" value="Znf_RING/FYVE/PHD"/>
</dbReference>
<dbReference type="InterPro" id="IPR003613">
    <property type="entry name" value="Ubox_domain"/>
</dbReference>
<feature type="domain" description="U-box" evidence="4">
    <location>
        <begin position="26"/>
        <end position="104"/>
    </location>
</feature>
<dbReference type="Gene3D" id="1.25.10.10">
    <property type="entry name" value="Leucine-rich Repeat Variant"/>
    <property type="match status" value="4"/>
</dbReference>
<evidence type="ECO:0000256" key="3">
    <source>
        <dbReference type="ARBA" id="ARBA00012483"/>
    </source>
</evidence>
<comment type="pathway">
    <text evidence="2">Protein modification; protein ubiquitination.</text>
</comment>
<evidence type="ECO:0000256" key="2">
    <source>
        <dbReference type="ARBA" id="ARBA00004906"/>
    </source>
</evidence>
<dbReference type="SUPFAM" id="SSF57850">
    <property type="entry name" value="RING/U-box"/>
    <property type="match status" value="1"/>
</dbReference>
<dbReference type="PROSITE" id="PS51698">
    <property type="entry name" value="U_BOX"/>
    <property type="match status" value="1"/>
</dbReference>
<dbReference type="SUPFAM" id="SSF48371">
    <property type="entry name" value="ARM repeat"/>
    <property type="match status" value="2"/>
</dbReference>
<dbReference type="InterPro" id="IPR000225">
    <property type="entry name" value="Armadillo"/>
</dbReference>
<dbReference type="Proteomes" id="UP001497512">
    <property type="component" value="Chromosome 3"/>
</dbReference>
<dbReference type="EC" id="2.3.2.27" evidence="3"/>
<dbReference type="Gene3D" id="3.30.40.10">
    <property type="entry name" value="Zinc/RING finger domain, C3HC4 (zinc finger)"/>
    <property type="match status" value="1"/>
</dbReference>
<evidence type="ECO:0000313" key="6">
    <source>
        <dbReference type="Proteomes" id="UP001497512"/>
    </source>
</evidence>
<name>A0ABP0UFG4_9BRYO</name>
<keyword evidence="6" id="KW-1185">Reference proteome</keyword>
<dbReference type="SMART" id="SM00185">
    <property type="entry name" value="ARM"/>
    <property type="match status" value="6"/>
</dbReference>
<gene>
    <name evidence="5" type="ORF">CSSPTR1EN2_LOCUS15219</name>
</gene>
<evidence type="ECO:0000256" key="1">
    <source>
        <dbReference type="ARBA" id="ARBA00000900"/>
    </source>
</evidence>
<proteinExistence type="predicted"/>
<dbReference type="InterPro" id="IPR052608">
    <property type="entry name" value="U-box_domain_protein"/>
</dbReference>
<dbReference type="CDD" id="cd16664">
    <property type="entry name" value="RING-Ubox_PUB"/>
    <property type="match status" value="1"/>
</dbReference>
<accession>A0ABP0UFG4</accession>
<dbReference type="PANTHER" id="PTHR45958">
    <property type="entry name" value="RING-TYPE E3 UBIQUITIN TRANSFERASE"/>
    <property type="match status" value="1"/>
</dbReference>
<dbReference type="InterPro" id="IPR045210">
    <property type="entry name" value="RING-Ubox_PUB"/>
</dbReference>
<evidence type="ECO:0000259" key="4">
    <source>
        <dbReference type="PROSITE" id="PS51698"/>
    </source>
</evidence>
<dbReference type="PANTHER" id="PTHR45958:SF6">
    <property type="entry name" value="U-BOX DOMAIN-CONTAINING PROTEIN 43"/>
    <property type="match status" value="1"/>
</dbReference>
<dbReference type="Pfam" id="PF04564">
    <property type="entry name" value="U-box"/>
    <property type="match status" value="1"/>
</dbReference>
<dbReference type="Pfam" id="PF00514">
    <property type="entry name" value="Arm"/>
    <property type="match status" value="1"/>
</dbReference>
<organism evidence="5 6">
    <name type="scientific">Sphagnum troendelagicum</name>
    <dbReference type="NCBI Taxonomy" id="128251"/>
    <lineage>
        <taxon>Eukaryota</taxon>
        <taxon>Viridiplantae</taxon>
        <taxon>Streptophyta</taxon>
        <taxon>Embryophyta</taxon>
        <taxon>Bryophyta</taxon>
        <taxon>Sphagnophytina</taxon>
        <taxon>Sphagnopsida</taxon>
        <taxon>Sphagnales</taxon>
        <taxon>Sphagnaceae</taxon>
        <taxon>Sphagnum</taxon>
    </lineage>
</organism>
<evidence type="ECO:0000313" key="5">
    <source>
        <dbReference type="EMBL" id="CAK9220150.1"/>
    </source>
</evidence>
<dbReference type="SMART" id="SM00504">
    <property type="entry name" value="Ubox"/>
    <property type="match status" value="1"/>
</dbReference>